<dbReference type="EMBL" id="AOMB01000030">
    <property type="protein sequence ID" value="EMA38499.1"/>
    <property type="molecule type" value="Genomic_DNA"/>
</dbReference>
<reference evidence="2 3" key="1">
    <citation type="journal article" date="2014" name="PLoS Genet.">
        <title>Phylogenetically driven sequencing of extremely halophilic archaea reveals strategies for static and dynamic osmo-response.</title>
        <authorList>
            <person name="Becker E.A."/>
            <person name="Seitzer P.M."/>
            <person name="Tritt A."/>
            <person name="Larsen D."/>
            <person name="Krusor M."/>
            <person name="Yao A.I."/>
            <person name="Wu D."/>
            <person name="Madern D."/>
            <person name="Eisen J.A."/>
            <person name="Darling A.E."/>
            <person name="Facciotti M.T."/>
        </authorList>
    </citation>
    <scope>NUCLEOTIDE SEQUENCE [LARGE SCALE GENOMIC DNA]</scope>
    <source>
        <strain evidence="2 3">100A6</strain>
    </source>
</reference>
<dbReference type="CDD" id="cd07820">
    <property type="entry name" value="SRPBCC_3"/>
    <property type="match status" value="1"/>
</dbReference>
<proteinExistence type="predicted"/>
<evidence type="ECO:0000259" key="1">
    <source>
        <dbReference type="Pfam" id="PF03364"/>
    </source>
</evidence>
<dbReference type="Pfam" id="PF03364">
    <property type="entry name" value="Polyketide_cyc"/>
    <property type="match status" value="1"/>
</dbReference>
<dbReference type="InterPro" id="IPR005031">
    <property type="entry name" value="COQ10_START"/>
</dbReference>
<feature type="domain" description="Coenzyme Q-binding protein COQ10 START" evidence="1">
    <location>
        <begin position="10"/>
        <end position="129"/>
    </location>
</feature>
<comment type="caution">
    <text evidence="2">The sequence shown here is derived from an EMBL/GenBank/DDBJ whole genome shotgun (WGS) entry which is preliminary data.</text>
</comment>
<dbReference type="AlphaFoldDB" id="M0M1Q8"/>
<dbReference type="Proteomes" id="UP000011566">
    <property type="component" value="Unassembled WGS sequence"/>
</dbReference>
<protein>
    <submittedName>
        <fullName evidence="2">Cyclase</fullName>
    </submittedName>
</protein>
<dbReference type="SUPFAM" id="SSF55961">
    <property type="entry name" value="Bet v1-like"/>
    <property type="match status" value="1"/>
</dbReference>
<dbReference type="RefSeq" id="WP_007693463.1">
    <property type="nucleotide sequence ID" value="NZ_AJRK01000428.1"/>
</dbReference>
<accession>M0M1Q8</accession>
<dbReference type="InterPro" id="IPR023393">
    <property type="entry name" value="START-like_dom_sf"/>
</dbReference>
<dbReference type="PATRIC" id="fig|1132509.6.peg.2282"/>
<name>M0M1Q8_9EURY</name>
<dbReference type="OrthoDB" id="10357at2157"/>
<dbReference type="Gene3D" id="3.30.530.20">
    <property type="match status" value="1"/>
</dbReference>
<gene>
    <name evidence="2" type="ORF">C447_10102</name>
</gene>
<evidence type="ECO:0000313" key="2">
    <source>
        <dbReference type="EMBL" id="EMA38499.1"/>
    </source>
</evidence>
<evidence type="ECO:0000313" key="3">
    <source>
        <dbReference type="Proteomes" id="UP000011566"/>
    </source>
</evidence>
<sequence length="159" mass="18046">MPTYQHESRIRAPFEDVWDFHSGIEGLTAVTPEFMNLRVEASRGPDGEPDPDVLEEGATVDLSMRPFGVGPRQGWTSTIVERREESGAALFRDEMTDGPFPSWTHTHSFYADGEATIARDRVEYRLPFGELGRLAGPFAVVGFEPMFRYRHAETRRLLE</sequence>
<organism evidence="2 3">
    <name type="scientific">Halococcus hamelinensis 100A6</name>
    <dbReference type="NCBI Taxonomy" id="1132509"/>
    <lineage>
        <taxon>Archaea</taxon>
        <taxon>Methanobacteriati</taxon>
        <taxon>Methanobacteriota</taxon>
        <taxon>Stenosarchaea group</taxon>
        <taxon>Halobacteria</taxon>
        <taxon>Halobacteriales</taxon>
        <taxon>Halococcaceae</taxon>
        <taxon>Halococcus</taxon>
    </lineage>
</organism>
<keyword evidence="3" id="KW-1185">Reference proteome</keyword>
<dbReference type="eggNOG" id="arCOG04604">
    <property type="taxonomic scope" value="Archaea"/>
</dbReference>